<dbReference type="EMBL" id="KV013942">
    <property type="protein sequence ID" value="KZV23254.1"/>
    <property type="molecule type" value="Genomic_DNA"/>
</dbReference>
<proteinExistence type="inferred from homology"/>
<sequence>MGRSRLWWLASVVALTSVMFGRLTAVIQCNDAVAKMVPCETFLLSGDAAPSAACCSAVQSLDKIATTSPPDRKAICRCFKDTLSSFPVNFAKVQLLLKLCKVAERVEVDPNVDCNRYPIHLKDMTAKMYEK</sequence>
<evidence type="ECO:0000256" key="4">
    <source>
        <dbReference type="SAM" id="SignalP"/>
    </source>
</evidence>
<dbReference type="SUPFAM" id="SSF47699">
    <property type="entry name" value="Bifunctional inhibitor/lipid-transfer protein/seed storage 2S albumin"/>
    <property type="match status" value="1"/>
</dbReference>
<dbReference type="AlphaFoldDB" id="A0A2Z7AN97"/>
<dbReference type="InterPro" id="IPR036312">
    <property type="entry name" value="Bifun_inhib/LTP/seed_sf"/>
</dbReference>
<dbReference type="OrthoDB" id="1876592at2759"/>
<protein>
    <submittedName>
        <fullName evidence="6">Non-specific lipid-transfer protein-like</fullName>
    </submittedName>
</protein>
<feature type="domain" description="Bifunctional inhibitor/plant lipid transfer protein/seed storage helical" evidence="5">
    <location>
        <begin position="29"/>
        <end position="114"/>
    </location>
</feature>
<keyword evidence="4" id="KW-0732">Signal</keyword>
<dbReference type="PANTHER" id="PTHR33076">
    <property type="entry name" value="NON-SPECIFIC LIPID-TRANSFER PROTEIN 2-RELATED"/>
    <property type="match status" value="1"/>
</dbReference>
<reference evidence="6 7" key="1">
    <citation type="journal article" date="2015" name="Proc. Natl. Acad. Sci. U.S.A.">
        <title>The resurrection genome of Boea hygrometrica: A blueprint for survival of dehydration.</title>
        <authorList>
            <person name="Xiao L."/>
            <person name="Yang G."/>
            <person name="Zhang L."/>
            <person name="Yang X."/>
            <person name="Zhao S."/>
            <person name="Ji Z."/>
            <person name="Zhou Q."/>
            <person name="Hu M."/>
            <person name="Wang Y."/>
            <person name="Chen M."/>
            <person name="Xu Y."/>
            <person name="Jin H."/>
            <person name="Xiao X."/>
            <person name="Hu G."/>
            <person name="Bao F."/>
            <person name="Hu Y."/>
            <person name="Wan P."/>
            <person name="Li L."/>
            <person name="Deng X."/>
            <person name="Kuang T."/>
            <person name="Xiang C."/>
            <person name="Zhu J.K."/>
            <person name="Oliver M.J."/>
            <person name="He Y."/>
        </authorList>
    </citation>
    <scope>NUCLEOTIDE SEQUENCE [LARGE SCALE GENOMIC DNA]</scope>
    <source>
        <strain evidence="7">cv. XS01</strain>
    </source>
</reference>
<organism evidence="6 7">
    <name type="scientific">Dorcoceras hygrometricum</name>
    <dbReference type="NCBI Taxonomy" id="472368"/>
    <lineage>
        <taxon>Eukaryota</taxon>
        <taxon>Viridiplantae</taxon>
        <taxon>Streptophyta</taxon>
        <taxon>Embryophyta</taxon>
        <taxon>Tracheophyta</taxon>
        <taxon>Spermatophyta</taxon>
        <taxon>Magnoliopsida</taxon>
        <taxon>eudicotyledons</taxon>
        <taxon>Gunneridae</taxon>
        <taxon>Pentapetalae</taxon>
        <taxon>asterids</taxon>
        <taxon>lamiids</taxon>
        <taxon>Lamiales</taxon>
        <taxon>Gesneriaceae</taxon>
        <taxon>Didymocarpoideae</taxon>
        <taxon>Trichosporeae</taxon>
        <taxon>Loxocarpinae</taxon>
        <taxon>Dorcoceras</taxon>
    </lineage>
</organism>
<dbReference type="Proteomes" id="UP000250235">
    <property type="component" value="Unassembled WGS sequence"/>
</dbReference>
<dbReference type="Pfam" id="PF00234">
    <property type="entry name" value="Tryp_alpha_amyl"/>
    <property type="match status" value="1"/>
</dbReference>
<feature type="chain" id="PRO_5016299955" evidence="4">
    <location>
        <begin position="26"/>
        <end position="131"/>
    </location>
</feature>
<keyword evidence="2" id="KW-0813">Transport</keyword>
<dbReference type="Gene3D" id="1.10.110.10">
    <property type="entry name" value="Plant lipid-transfer and hydrophobic proteins"/>
    <property type="match status" value="1"/>
</dbReference>
<dbReference type="InterPro" id="IPR016140">
    <property type="entry name" value="Bifunc_inhib/LTP/seed_store"/>
</dbReference>
<name>A0A2Z7AN97_9LAMI</name>
<evidence type="ECO:0000256" key="2">
    <source>
        <dbReference type="ARBA" id="ARBA00022448"/>
    </source>
</evidence>
<evidence type="ECO:0000256" key="3">
    <source>
        <dbReference type="ARBA" id="ARBA00023121"/>
    </source>
</evidence>
<dbReference type="GO" id="GO:0006869">
    <property type="term" value="P:lipid transport"/>
    <property type="evidence" value="ECO:0007669"/>
    <property type="project" value="InterPro"/>
</dbReference>
<evidence type="ECO:0000313" key="7">
    <source>
        <dbReference type="Proteomes" id="UP000250235"/>
    </source>
</evidence>
<evidence type="ECO:0000259" key="5">
    <source>
        <dbReference type="SMART" id="SM00499"/>
    </source>
</evidence>
<keyword evidence="3" id="KW-0446">Lipid-binding</keyword>
<evidence type="ECO:0000313" key="6">
    <source>
        <dbReference type="EMBL" id="KZV23254.1"/>
    </source>
</evidence>
<comment type="similarity">
    <text evidence="1">Belongs to the plant LTP family.</text>
</comment>
<gene>
    <name evidence="6" type="ORF">F511_24618</name>
</gene>
<dbReference type="GO" id="GO:0008289">
    <property type="term" value="F:lipid binding"/>
    <property type="evidence" value="ECO:0007669"/>
    <property type="project" value="UniProtKB-KW"/>
</dbReference>
<dbReference type="SMART" id="SM00499">
    <property type="entry name" value="AAI"/>
    <property type="match status" value="1"/>
</dbReference>
<keyword evidence="7" id="KW-1185">Reference proteome</keyword>
<dbReference type="InterPro" id="IPR000528">
    <property type="entry name" value="Plant_nsLTP"/>
</dbReference>
<feature type="signal peptide" evidence="4">
    <location>
        <begin position="1"/>
        <end position="25"/>
    </location>
</feature>
<evidence type="ECO:0000256" key="1">
    <source>
        <dbReference type="ARBA" id="ARBA00009748"/>
    </source>
</evidence>
<accession>A0A2Z7AN97</accession>